<comment type="similarity">
    <text evidence="2">Belongs to the ABC transporter superfamily.</text>
</comment>
<dbReference type="InterPro" id="IPR050388">
    <property type="entry name" value="ABC_Ni/Peptide_Import"/>
</dbReference>
<keyword evidence="7" id="KW-0472">Membrane</keyword>
<dbReference type="GO" id="GO:0005524">
    <property type="term" value="F:ATP binding"/>
    <property type="evidence" value="ECO:0007669"/>
    <property type="project" value="UniProtKB-KW"/>
</dbReference>
<dbReference type="EMBL" id="FOEE01000009">
    <property type="protein sequence ID" value="SEP07428.1"/>
    <property type="molecule type" value="Genomic_DNA"/>
</dbReference>
<keyword evidence="6 9" id="KW-0067">ATP-binding</keyword>
<evidence type="ECO:0000256" key="5">
    <source>
        <dbReference type="ARBA" id="ARBA00022741"/>
    </source>
</evidence>
<dbReference type="SMART" id="SM00382">
    <property type="entry name" value="AAA"/>
    <property type="match status" value="1"/>
</dbReference>
<reference evidence="10" key="1">
    <citation type="submission" date="2016-10" db="EMBL/GenBank/DDBJ databases">
        <authorList>
            <person name="Varghese N."/>
            <person name="Submissions S."/>
        </authorList>
    </citation>
    <scope>NUCLEOTIDE SEQUENCE [LARGE SCALE GENOMIC DNA]</scope>
    <source>
        <strain evidence="10">DSM 45413</strain>
    </source>
</reference>
<dbReference type="Gene3D" id="3.40.50.300">
    <property type="entry name" value="P-loop containing nucleotide triphosphate hydrolases"/>
    <property type="match status" value="1"/>
</dbReference>
<feature type="domain" description="ABC transporter" evidence="8">
    <location>
        <begin position="8"/>
        <end position="257"/>
    </location>
</feature>
<sequence>MTGAPPLLQIEDLHTWIATDAGPVRAVDGVSLEVAAGEAVGLVGESGSGKSMLARTVMGLLPDRASTSGSVLFAGVDMLTVSEKARQALLGPKVAMVFQDAGRALNPVVRIGRQITEGMVRHLGISRSEAQERAVGLLTEVGVPDPRRRLSNYPFQLSGGMRQRIMIAIALACEPDLLIADEPTTALDVTVQRQILDLLDRVRTSRGMGLVLISHDLGLVAGRTDRVAVMYSGRMVEEGPTDAVFDTPRHRYTEALLASTPSLDTPRARRMRVIEGSLPDPRRPPPGCRFAPRCTARTEACDESGVDVLRDGVLGHRHACVHPTGTPGATALTKAVAADETRI</sequence>
<evidence type="ECO:0000313" key="10">
    <source>
        <dbReference type="Proteomes" id="UP000198960"/>
    </source>
</evidence>
<proteinExistence type="inferred from homology"/>
<name>A0A1H8UXY0_9ACTN</name>
<dbReference type="RefSeq" id="WP_091945300.1">
    <property type="nucleotide sequence ID" value="NZ_FOEE01000009.1"/>
</dbReference>
<dbReference type="Proteomes" id="UP000198960">
    <property type="component" value="Unassembled WGS sequence"/>
</dbReference>
<protein>
    <submittedName>
        <fullName evidence="9">Peptide/nickel transport system ATP-binding protein</fullName>
    </submittedName>
</protein>
<dbReference type="STRING" id="673521.SAMN05660991_03151"/>
<dbReference type="Pfam" id="PF08352">
    <property type="entry name" value="oligo_HPY"/>
    <property type="match status" value="1"/>
</dbReference>
<comment type="subcellular location">
    <subcellularLocation>
        <location evidence="1">Cell membrane</location>
        <topology evidence="1">Peripheral membrane protein</topology>
    </subcellularLocation>
</comment>
<evidence type="ECO:0000259" key="8">
    <source>
        <dbReference type="PROSITE" id="PS50893"/>
    </source>
</evidence>
<evidence type="ECO:0000256" key="2">
    <source>
        <dbReference type="ARBA" id="ARBA00005417"/>
    </source>
</evidence>
<organism evidence="9 10">
    <name type="scientific">Trujillonella endophytica</name>
    <dbReference type="NCBI Taxonomy" id="673521"/>
    <lineage>
        <taxon>Bacteria</taxon>
        <taxon>Bacillati</taxon>
        <taxon>Actinomycetota</taxon>
        <taxon>Actinomycetes</taxon>
        <taxon>Geodermatophilales</taxon>
        <taxon>Geodermatophilaceae</taxon>
        <taxon>Trujillonella</taxon>
    </lineage>
</organism>
<dbReference type="PANTHER" id="PTHR43297">
    <property type="entry name" value="OLIGOPEPTIDE TRANSPORT ATP-BINDING PROTEIN APPD"/>
    <property type="match status" value="1"/>
</dbReference>
<dbReference type="AlphaFoldDB" id="A0A1H8UXY0"/>
<dbReference type="InterPro" id="IPR017871">
    <property type="entry name" value="ABC_transporter-like_CS"/>
</dbReference>
<dbReference type="SUPFAM" id="SSF52540">
    <property type="entry name" value="P-loop containing nucleoside triphosphate hydrolases"/>
    <property type="match status" value="1"/>
</dbReference>
<evidence type="ECO:0000256" key="3">
    <source>
        <dbReference type="ARBA" id="ARBA00022448"/>
    </source>
</evidence>
<dbReference type="GO" id="GO:0005886">
    <property type="term" value="C:plasma membrane"/>
    <property type="evidence" value="ECO:0007669"/>
    <property type="project" value="UniProtKB-SubCell"/>
</dbReference>
<dbReference type="InterPro" id="IPR027417">
    <property type="entry name" value="P-loop_NTPase"/>
</dbReference>
<evidence type="ECO:0000256" key="6">
    <source>
        <dbReference type="ARBA" id="ARBA00022840"/>
    </source>
</evidence>
<keyword evidence="3" id="KW-0813">Transport</keyword>
<dbReference type="Pfam" id="PF00005">
    <property type="entry name" value="ABC_tran"/>
    <property type="match status" value="1"/>
</dbReference>
<dbReference type="InterPro" id="IPR013563">
    <property type="entry name" value="Oligopep_ABC_C"/>
</dbReference>
<dbReference type="PROSITE" id="PS50893">
    <property type="entry name" value="ABC_TRANSPORTER_2"/>
    <property type="match status" value="1"/>
</dbReference>
<evidence type="ECO:0000256" key="4">
    <source>
        <dbReference type="ARBA" id="ARBA00022475"/>
    </source>
</evidence>
<dbReference type="NCBIfam" id="TIGR01727">
    <property type="entry name" value="oligo_HPY"/>
    <property type="match status" value="1"/>
</dbReference>
<evidence type="ECO:0000256" key="1">
    <source>
        <dbReference type="ARBA" id="ARBA00004202"/>
    </source>
</evidence>
<keyword evidence="4" id="KW-1003">Cell membrane</keyword>
<dbReference type="InterPro" id="IPR003593">
    <property type="entry name" value="AAA+_ATPase"/>
</dbReference>
<accession>A0A1H8UXY0</accession>
<dbReference type="FunFam" id="3.40.50.300:FF:000016">
    <property type="entry name" value="Oligopeptide ABC transporter ATP-binding component"/>
    <property type="match status" value="1"/>
</dbReference>
<dbReference type="PANTHER" id="PTHR43297:SF2">
    <property type="entry name" value="DIPEPTIDE TRANSPORT ATP-BINDING PROTEIN DPPD"/>
    <property type="match status" value="1"/>
</dbReference>
<gene>
    <name evidence="9" type="ORF">SAMN05660991_03151</name>
</gene>
<keyword evidence="10" id="KW-1185">Reference proteome</keyword>
<dbReference type="GO" id="GO:0015833">
    <property type="term" value="P:peptide transport"/>
    <property type="evidence" value="ECO:0007669"/>
    <property type="project" value="InterPro"/>
</dbReference>
<keyword evidence="5" id="KW-0547">Nucleotide-binding</keyword>
<dbReference type="OrthoDB" id="9809030at2"/>
<dbReference type="CDD" id="cd03257">
    <property type="entry name" value="ABC_NikE_OppD_transporters"/>
    <property type="match status" value="1"/>
</dbReference>
<dbReference type="GO" id="GO:0016887">
    <property type="term" value="F:ATP hydrolysis activity"/>
    <property type="evidence" value="ECO:0007669"/>
    <property type="project" value="InterPro"/>
</dbReference>
<dbReference type="PROSITE" id="PS00211">
    <property type="entry name" value="ABC_TRANSPORTER_1"/>
    <property type="match status" value="1"/>
</dbReference>
<dbReference type="InterPro" id="IPR003439">
    <property type="entry name" value="ABC_transporter-like_ATP-bd"/>
</dbReference>
<evidence type="ECO:0000256" key="7">
    <source>
        <dbReference type="ARBA" id="ARBA00023136"/>
    </source>
</evidence>
<evidence type="ECO:0000313" key="9">
    <source>
        <dbReference type="EMBL" id="SEP07428.1"/>
    </source>
</evidence>